<dbReference type="EMBL" id="SOZE01000006">
    <property type="protein sequence ID" value="TFF38512.1"/>
    <property type="molecule type" value="Genomic_DNA"/>
</dbReference>
<dbReference type="PANTHER" id="PTHR43877">
    <property type="entry name" value="AMINOALKYLPHOSPHONATE N-ACETYLTRANSFERASE-RELATED-RELATED"/>
    <property type="match status" value="1"/>
</dbReference>
<dbReference type="InterPro" id="IPR050832">
    <property type="entry name" value="Bact_Acetyltransf"/>
</dbReference>
<proteinExistence type="predicted"/>
<dbReference type="Pfam" id="PF00583">
    <property type="entry name" value="Acetyltransf_1"/>
    <property type="match status" value="1"/>
</dbReference>
<name>A0A4Y8SI23_9SPHI</name>
<gene>
    <name evidence="4" type="ORF">E2R66_08580</name>
</gene>
<evidence type="ECO:0000256" key="2">
    <source>
        <dbReference type="ARBA" id="ARBA00023315"/>
    </source>
</evidence>
<dbReference type="AlphaFoldDB" id="A0A4Y8SI23"/>
<dbReference type="InterPro" id="IPR016181">
    <property type="entry name" value="Acyl_CoA_acyltransferase"/>
</dbReference>
<dbReference type="OrthoDB" id="9792929at2"/>
<reference evidence="4 5" key="1">
    <citation type="journal article" date="2017" name="Int. J. Syst. Evol. Microbiol.">
        <title>Mucilaginibacterpsychrotolerans sp. nov., isolated from peatlands.</title>
        <authorList>
            <person name="Deng Y."/>
            <person name="Shen L."/>
            <person name="Xu B."/>
            <person name="Liu Y."/>
            <person name="Gu Z."/>
            <person name="Liu H."/>
            <person name="Zhou Y."/>
        </authorList>
    </citation>
    <scope>NUCLEOTIDE SEQUENCE [LARGE SCALE GENOMIC DNA]</scope>
    <source>
        <strain evidence="4 5">NH7-4</strain>
    </source>
</reference>
<dbReference type="RefSeq" id="WP_133228756.1">
    <property type="nucleotide sequence ID" value="NZ_SOZE01000006.1"/>
</dbReference>
<comment type="caution">
    <text evidence="4">The sequence shown here is derived from an EMBL/GenBank/DDBJ whole genome shotgun (WGS) entry which is preliminary data.</text>
</comment>
<dbReference type="CDD" id="cd04301">
    <property type="entry name" value="NAT_SF"/>
    <property type="match status" value="1"/>
</dbReference>
<dbReference type="InterPro" id="IPR000182">
    <property type="entry name" value="GNAT_dom"/>
</dbReference>
<evidence type="ECO:0000313" key="5">
    <source>
        <dbReference type="Proteomes" id="UP000297540"/>
    </source>
</evidence>
<evidence type="ECO:0000313" key="4">
    <source>
        <dbReference type="EMBL" id="TFF38512.1"/>
    </source>
</evidence>
<dbReference type="SUPFAM" id="SSF55729">
    <property type="entry name" value="Acyl-CoA N-acyltransferases (Nat)"/>
    <property type="match status" value="1"/>
</dbReference>
<dbReference type="PROSITE" id="PS51186">
    <property type="entry name" value="GNAT"/>
    <property type="match status" value="1"/>
</dbReference>
<evidence type="ECO:0000256" key="1">
    <source>
        <dbReference type="ARBA" id="ARBA00022679"/>
    </source>
</evidence>
<feature type="domain" description="N-acetyltransferase" evidence="3">
    <location>
        <begin position="1"/>
        <end position="118"/>
    </location>
</feature>
<dbReference type="Proteomes" id="UP000297540">
    <property type="component" value="Unassembled WGS sequence"/>
</dbReference>
<keyword evidence="1 4" id="KW-0808">Transferase</keyword>
<keyword evidence="5" id="KW-1185">Reference proteome</keyword>
<protein>
    <submittedName>
        <fullName evidence="4">GNAT family N-acetyltransferase</fullName>
    </submittedName>
</protein>
<evidence type="ECO:0000259" key="3">
    <source>
        <dbReference type="PROSITE" id="PS51186"/>
    </source>
</evidence>
<dbReference type="Gene3D" id="3.40.630.30">
    <property type="match status" value="1"/>
</dbReference>
<dbReference type="GO" id="GO:0016747">
    <property type="term" value="F:acyltransferase activity, transferring groups other than amino-acyl groups"/>
    <property type="evidence" value="ECO:0007669"/>
    <property type="project" value="InterPro"/>
</dbReference>
<organism evidence="4 5">
    <name type="scientific">Mucilaginibacter psychrotolerans</name>
    <dbReference type="NCBI Taxonomy" id="1524096"/>
    <lineage>
        <taxon>Bacteria</taxon>
        <taxon>Pseudomonadati</taxon>
        <taxon>Bacteroidota</taxon>
        <taxon>Sphingobacteriia</taxon>
        <taxon>Sphingobacteriales</taxon>
        <taxon>Sphingobacteriaceae</taxon>
        <taxon>Mucilaginibacter</taxon>
    </lineage>
</organism>
<sequence>MHNPDQAYLLNGGFIFFAMLDDKCMGKVALKRLDEDSFEFAKLFVYPEARGLGVATKLIERCISRCRENDAKELWLQTTMSMPQAHKLYYKLGFEDKAAPKQMDVLNRTEKIMVIDLH</sequence>
<accession>A0A4Y8SI23</accession>
<keyword evidence="2" id="KW-0012">Acyltransferase</keyword>
<dbReference type="PANTHER" id="PTHR43877:SF2">
    <property type="entry name" value="AMINOALKYLPHOSPHONATE N-ACETYLTRANSFERASE-RELATED"/>
    <property type="match status" value="1"/>
</dbReference>